<dbReference type="AlphaFoldDB" id="A0A6A5SH19"/>
<evidence type="ECO:0000256" key="1">
    <source>
        <dbReference type="SAM" id="MobiDB-lite"/>
    </source>
</evidence>
<feature type="region of interest" description="Disordered" evidence="1">
    <location>
        <begin position="1"/>
        <end position="73"/>
    </location>
</feature>
<accession>A0A6A5SH19</accession>
<protein>
    <submittedName>
        <fullName evidence="2">Uncharacterized protein</fullName>
    </submittedName>
</protein>
<gene>
    <name evidence="2" type="ORF">EJ02DRAFT_265307</name>
</gene>
<sequence>MSKPRKFGRGIEKRSIDGMIADKSTKGEGVPSDSAPISSERIQPASASASASSKGEGVQSASTSSEGIQPLSTRHCTNCNAVNTHAVGSGNLQRCSSCTVAFLWEEAQPPADMGGRLDGPTESPPEPPASTSEVNQPTSSAVRTNSSAKGKEPAQPNHVRSSDGLNAAKHRPSAKPRAKRKVQHIAPGDQMNPRLTGIVTDQPSSYINMSYMSAEAHAALVKTIQQSLKESHDRDEAHYGAARRKAREMENRSTWEVCKWRCQFKPCWEESQGCFYVSPPMLDYDGNPIPHGPDGGHEDGCCETCGCRACCCRFGCRHMGGEGCCEGCGCVKCCGWEHGCWNLCDCCFADGAYVTRGWRAFRPIFC</sequence>
<feature type="region of interest" description="Disordered" evidence="1">
    <location>
        <begin position="110"/>
        <end position="183"/>
    </location>
</feature>
<feature type="compositionally biased region" description="Basic residues" evidence="1">
    <location>
        <begin position="168"/>
        <end position="183"/>
    </location>
</feature>
<evidence type="ECO:0000313" key="3">
    <source>
        <dbReference type="Proteomes" id="UP000800038"/>
    </source>
</evidence>
<keyword evidence="3" id="KW-1185">Reference proteome</keyword>
<feature type="compositionally biased region" description="Polar residues" evidence="1">
    <location>
        <begin position="134"/>
        <end position="148"/>
    </location>
</feature>
<feature type="compositionally biased region" description="Polar residues" evidence="1">
    <location>
        <begin position="59"/>
        <end position="73"/>
    </location>
</feature>
<dbReference type="EMBL" id="ML976087">
    <property type="protein sequence ID" value="KAF1939152.1"/>
    <property type="molecule type" value="Genomic_DNA"/>
</dbReference>
<name>A0A6A5SH19_9PLEO</name>
<evidence type="ECO:0000313" key="2">
    <source>
        <dbReference type="EMBL" id="KAF1939152.1"/>
    </source>
</evidence>
<organism evidence="2 3">
    <name type="scientific">Clathrospora elynae</name>
    <dbReference type="NCBI Taxonomy" id="706981"/>
    <lineage>
        <taxon>Eukaryota</taxon>
        <taxon>Fungi</taxon>
        <taxon>Dikarya</taxon>
        <taxon>Ascomycota</taxon>
        <taxon>Pezizomycotina</taxon>
        <taxon>Dothideomycetes</taxon>
        <taxon>Pleosporomycetidae</taxon>
        <taxon>Pleosporales</taxon>
        <taxon>Diademaceae</taxon>
        <taxon>Clathrospora</taxon>
    </lineage>
</organism>
<reference evidence="2" key="1">
    <citation type="journal article" date="2020" name="Stud. Mycol.">
        <title>101 Dothideomycetes genomes: a test case for predicting lifestyles and emergence of pathogens.</title>
        <authorList>
            <person name="Haridas S."/>
            <person name="Albert R."/>
            <person name="Binder M."/>
            <person name="Bloem J."/>
            <person name="Labutti K."/>
            <person name="Salamov A."/>
            <person name="Andreopoulos B."/>
            <person name="Baker S."/>
            <person name="Barry K."/>
            <person name="Bills G."/>
            <person name="Bluhm B."/>
            <person name="Cannon C."/>
            <person name="Castanera R."/>
            <person name="Culley D."/>
            <person name="Daum C."/>
            <person name="Ezra D."/>
            <person name="Gonzalez J."/>
            <person name="Henrissat B."/>
            <person name="Kuo A."/>
            <person name="Liang C."/>
            <person name="Lipzen A."/>
            <person name="Lutzoni F."/>
            <person name="Magnuson J."/>
            <person name="Mondo S."/>
            <person name="Nolan M."/>
            <person name="Ohm R."/>
            <person name="Pangilinan J."/>
            <person name="Park H.-J."/>
            <person name="Ramirez L."/>
            <person name="Alfaro M."/>
            <person name="Sun H."/>
            <person name="Tritt A."/>
            <person name="Yoshinaga Y."/>
            <person name="Zwiers L.-H."/>
            <person name="Turgeon B."/>
            <person name="Goodwin S."/>
            <person name="Spatafora J."/>
            <person name="Crous P."/>
            <person name="Grigoriev I."/>
        </authorList>
    </citation>
    <scope>NUCLEOTIDE SEQUENCE</scope>
    <source>
        <strain evidence="2">CBS 161.51</strain>
    </source>
</reference>
<dbReference type="Proteomes" id="UP000800038">
    <property type="component" value="Unassembled WGS sequence"/>
</dbReference>
<proteinExistence type="predicted"/>